<gene>
    <name evidence="4" type="ORF">EJA06_002225</name>
</gene>
<dbReference type="EMBL" id="RWYU02000001">
    <property type="protein sequence ID" value="RYJ64079.1"/>
    <property type="molecule type" value="Genomic_DNA"/>
</dbReference>
<evidence type="ECO:0000256" key="2">
    <source>
        <dbReference type="ARBA" id="ARBA00022679"/>
    </source>
</evidence>
<dbReference type="PANTHER" id="PTHR12526">
    <property type="entry name" value="GLYCOSYLTRANSFERASE"/>
    <property type="match status" value="1"/>
</dbReference>
<dbReference type="GO" id="GO:0016757">
    <property type="term" value="F:glycosyltransferase activity"/>
    <property type="evidence" value="ECO:0007669"/>
    <property type="project" value="UniProtKB-KW"/>
</dbReference>
<dbReference type="InterPro" id="IPR001296">
    <property type="entry name" value="Glyco_trans_1"/>
</dbReference>
<dbReference type="SUPFAM" id="SSF53756">
    <property type="entry name" value="UDP-Glycosyltransferase/glycogen phosphorylase"/>
    <property type="match status" value="1"/>
</dbReference>
<reference evidence="4 5" key="1">
    <citation type="submission" date="2019-01" db="EMBL/GenBank/DDBJ databases">
        <title>High-quality draft genome of. Pseudomonas songnenensis str. L103, a full-fledged denitrifier isolated from 100 meters deep aquifer in a heavily nitrogen fertilized agricultural area.</title>
        <authorList>
            <person name="Liu M."/>
            <person name="Liu B."/>
        </authorList>
    </citation>
    <scope>NUCLEOTIDE SEQUENCE [LARGE SCALE GENOMIC DNA]</scope>
    <source>
        <strain evidence="4 5">L103</strain>
    </source>
</reference>
<dbReference type="PANTHER" id="PTHR12526:SF510">
    <property type="entry name" value="D-INOSITOL 3-PHOSPHATE GLYCOSYLTRANSFERASE"/>
    <property type="match status" value="1"/>
</dbReference>
<name>A0A482U9V0_9PSED</name>
<evidence type="ECO:0000313" key="5">
    <source>
        <dbReference type="Proteomes" id="UP000282800"/>
    </source>
</evidence>
<keyword evidence="1" id="KW-0328">Glycosyltransferase</keyword>
<dbReference type="Proteomes" id="UP000282800">
    <property type="component" value="Unassembled WGS sequence"/>
</dbReference>
<dbReference type="OrthoDB" id="9792269at2"/>
<proteinExistence type="predicted"/>
<dbReference type="Gene3D" id="3.40.50.2000">
    <property type="entry name" value="Glycogen Phosphorylase B"/>
    <property type="match status" value="2"/>
</dbReference>
<sequence>MQAPVDILNIMWGGGSAFASVHKVHRDILRLCGTGMVVNSLLLQGGEAEPLAEVGEVSCLGLSSARIKGRGLAALGRWFDRRRLSLWLDAHRPQLVLLDGIGVAAYVLPLLTKLSAVRVIVLFHGHKRLKPDHIRLLQRFPAERLELVAVSETLAGDLERQIGRKVVGVRIALEPTALGAALKRREEARRILGLSVPVEGRVIGAVGRLVNEKGFGLLIEAASGWLKTHPADRLVIVGEGPERQALLALVHKLGIAHQVHLLGHVAEAPRLYRAFDLLCIPSRQEGLGLVLPESVIAGVPVLATDLPVFREQLAGSSGLVAMDQKASWVAALNEHLQGDLDTLARTQRAGLDPEGAWLRFCERYSALLR</sequence>
<feature type="domain" description="Glycosyl transferase family 1" evidence="3">
    <location>
        <begin position="198"/>
        <end position="338"/>
    </location>
</feature>
<accession>A0A482U9V0</accession>
<dbReference type="GO" id="GO:1901135">
    <property type="term" value="P:carbohydrate derivative metabolic process"/>
    <property type="evidence" value="ECO:0007669"/>
    <property type="project" value="UniProtKB-ARBA"/>
</dbReference>
<keyword evidence="2 4" id="KW-0808">Transferase</keyword>
<evidence type="ECO:0000313" key="4">
    <source>
        <dbReference type="EMBL" id="RYJ64079.1"/>
    </source>
</evidence>
<evidence type="ECO:0000259" key="3">
    <source>
        <dbReference type="Pfam" id="PF00534"/>
    </source>
</evidence>
<comment type="caution">
    <text evidence="4">The sequence shown here is derived from an EMBL/GenBank/DDBJ whole genome shotgun (WGS) entry which is preliminary data.</text>
</comment>
<dbReference type="AlphaFoldDB" id="A0A482U9V0"/>
<dbReference type="Pfam" id="PF00534">
    <property type="entry name" value="Glycos_transf_1"/>
    <property type="match status" value="1"/>
</dbReference>
<organism evidence="4 5">
    <name type="scientific">Pseudomonas songnenensis</name>
    <dbReference type="NCBI Taxonomy" id="1176259"/>
    <lineage>
        <taxon>Bacteria</taxon>
        <taxon>Pseudomonadati</taxon>
        <taxon>Pseudomonadota</taxon>
        <taxon>Gammaproteobacteria</taxon>
        <taxon>Pseudomonadales</taxon>
        <taxon>Pseudomonadaceae</taxon>
        <taxon>Pseudomonas</taxon>
    </lineage>
</organism>
<protein>
    <submittedName>
        <fullName evidence="4">Glycosyltransferase</fullName>
    </submittedName>
</protein>
<evidence type="ECO:0000256" key="1">
    <source>
        <dbReference type="ARBA" id="ARBA00022676"/>
    </source>
</evidence>